<gene>
    <name evidence="2" type="ORF">METZ01_LOCUS266672</name>
</gene>
<feature type="non-terminal residue" evidence="2">
    <location>
        <position position="1"/>
    </location>
</feature>
<sequence length="59" mass="7029">RYRLCRTEVQTVFFGCVCLPLYFLLLSAWWFALPSSYLSSCDRLCRRQRRGRCCDNGEI</sequence>
<evidence type="ECO:0000313" key="2">
    <source>
        <dbReference type="EMBL" id="SVC13818.1"/>
    </source>
</evidence>
<feature type="transmembrane region" description="Helical" evidence="1">
    <location>
        <begin position="12"/>
        <end position="32"/>
    </location>
</feature>
<keyword evidence="1" id="KW-1133">Transmembrane helix</keyword>
<proteinExistence type="predicted"/>
<keyword evidence="1" id="KW-0472">Membrane</keyword>
<dbReference type="AlphaFoldDB" id="A0A382JPS4"/>
<reference evidence="2" key="1">
    <citation type="submission" date="2018-05" db="EMBL/GenBank/DDBJ databases">
        <authorList>
            <person name="Lanie J.A."/>
            <person name="Ng W.-L."/>
            <person name="Kazmierczak K.M."/>
            <person name="Andrzejewski T.M."/>
            <person name="Davidsen T.M."/>
            <person name="Wayne K.J."/>
            <person name="Tettelin H."/>
            <person name="Glass J.I."/>
            <person name="Rusch D."/>
            <person name="Podicherti R."/>
            <person name="Tsui H.-C.T."/>
            <person name="Winkler M.E."/>
        </authorList>
    </citation>
    <scope>NUCLEOTIDE SEQUENCE</scope>
</reference>
<organism evidence="2">
    <name type="scientific">marine metagenome</name>
    <dbReference type="NCBI Taxonomy" id="408172"/>
    <lineage>
        <taxon>unclassified sequences</taxon>
        <taxon>metagenomes</taxon>
        <taxon>ecological metagenomes</taxon>
    </lineage>
</organism>
<evidence type="ECO:0000256" key="1">
    <source>
        <dbReference type="SAM" id="Phobius"/>
    </source>
</evidence>
<protein>
    <submittedName>
        <fullName evidence="2">Uncharacterized protein</fullName>
    </submittedName>
</protein>
<accession>A0A382JPS4</accession>
<feature type="non-terminal residue" evidence="2">
    <location>
        <position position="59"/>
    </location>
</feature>
<dbReference type="EMBL" id="UINC01075537">
    <property type="protein sequence ID" value="SVC13818.1"/>
    <property type="molecule type" value="Genomic_DNA"/>
</dbReference>
<keyword evidence="1" id="KW-0812">Transmembrane</keyword>
<name>A0A382JPS4_9ZZZZ</name>